<dbReference type="AlphaFoldDB" id="A0A2P2QSF5"/>
<organism evidence="1">
    <name type="scientific">Rhizophora mucronata</name>
    <name type="common">Asiatic mangrove</name>
    <dbReference type="NCBI Taxonomy" id="61149"/>
    <lineage>
        <taxon>Eukaryota</taxon>
        <taxon>Viridiplantae</taxon>
        <taxon>Streptophyta</taxon>
        <taxon>Embryophyta</taxon>
        <taxon>Tracheophyta</taxon>
        <taxon>Spermatophyta</taxon>
        <taxon>Magnoliopsida</taxon>
        <taxon>eudicotyledons</taxon>
        <taxon>Gunneridae</taxon>
        <taxon>Pentapetalae</taxon>
        <taxon>rosids</taxon>
        <taxon>fabids</taxon>
        <taxon>Malpighiales</taxon>
        <taxon>Rhizophoraceae</taxon>
        <taxon>Rhizophora</taxon>
    </lineage>
</organism>
<reference evidence="1" key="1">
    <citation type="submission" date="2018-02" db="EMBL/GenBank/DDBJ databases">
        <title>Rhizophora mucronata_Transcriptome.</title>
        <authorList>
            <person name="Meera S.P."/>
            <person name="Sreeshan A."/>
            <person name="Augustine A."/>
        </authorList>
    </citation>
    <scope>NUCLEOTIDE SEQUENCE</scope>
    <source>
        <tissue evidence="1">Leaf</tissue>
    </source>
</reference>
<proteinExistence type="predicted"/>
<name>A0A2P2QSF5_RHIMU</name>
<protein>
    <submittedName>
        <fullName evidence="1">Uncharacterized protein</fullName>
    </submittedName>
</protein>
<sequence length="41" mass="4945">MLKFKSTLLSFERRAETWSIGWMTSQVSLWLYLSLIPPQIW</sequence>
<evidence type="ECO:0000313" key="1">
    <source>
        <dbReference type="EMBL" id="MBX69875.1"/>
    </source>
</evidence>
<accession>A0A2P2QSF5</accession>
<dbReference type="EMBL" id="GGEC01089391">
    <property type="protein sequence ID" value="MBX69875.1"/>
    <property type="molecule type" value="Transcribed_RNA"/>
</dbReference>